<dbReference type="EMBL" id="ML211205">
    <property type="protein sequence ID" value="TFK86308.1"/>
    <property type="molecule type" value="Genomic_DNA"/>
</dbReference>
<keyword evidence="3" id="KW-1185">Reference proteome</keyword>
<evidence type="ECO:0000256" key="1">
    <source>
        <dbReference type="SAM" id="MobiDB-lite"/>
    </source>
</evidence>
<accession>A0A5C3PCG5</accession>
<evidence type="ECO:0000313" key="3">
    <source>
        <dbReference type="Proteomes" id="UP000308197"/>
    </source>
</evidence>
<reference evidence="2 3" key="1">
    <citation type="journal article" date="2019" name="Nat. Ecol. Evol.">
        <title>Megaphylogeny resolves global patterns of mushroom evolution.</title>
        <authorList>
            <person name="Varga T."/>
            <person name="Krizsan K."/>
            <person name="Foldi C."/>
            <person name="Dima B."/>
            <person name="Sanchez-Garcia M."/>
            <person name="Sanchez-Ramirez S."/>
            <person name="Szollosi G.J."/>
            <person name="Szarkandi J.G."/>
            <person name="Papp V."/>
            <person name="Albert L."/>
            <person name="Andreopoulos W."/>
            <person name="Angelini C."/>
            <person name="Antonin V."/>
            <person name="Barry K.W."/>
            <person name="Bougher N.L."/>
            <person name="Buchanan P."/>
            <person name="Buyck B."/>
            <person name="Bense V."/>
            <person name="Catcheside P."/>
            <person name="Chovatia M."/>
            <person name="Cooper J."/>
            <person name="Damon W."/>
            <person name="Desjardin D."/>
            <person name="Finy P."/>
            <person name="Geml J."/>
            <person name="Haridas S."/>
            <person name="Hughes K."/>
            <person name="Justo A."/>
            <person name="Karasinski D."/>
            <person name="Kautmanova I."/>
            <person name="Kiss B."/>
            <person name="Kocsube S."/>
            <person name="Kotiranta H."/>
            <person name="LaButti K.M."/>
            <person name="Lechner B.E."/>
            <person name="Liimatainen K."/>
            <person name="Lipzen A."/>
            <person name="Lukacs Z."/>
            <person name="Mihaltcheva S."/>
            <person name="Morgado L.N."/>
            <person name="Niskanen T."/>
            <person name="Noordeloos M.E."/>
            <person name="Ohm R.A."/>
            <person name="Ortiz-Santana B."/>
            <person name="Ovrebo C."/>
            <person name="Racz N."/>
            <person name="Riley R."/>
            <person name="Savchenko A."/>
            <person name="Shiryaev A."/>
            <person name="Soop K."/>
            <person name="Spirin V."/>
            <person name="Szebenyi C."/>
            <person name="Tomsovsky M."/>
            <person name="Tulloss R.E."/>
            <person name="Uehling J."/>
            <person name="Grigoriev I.V."/>
            <person name="Vagvolgyi C."/>
            <person name="Papp T."/>
            <person name="Martin F.M."/>
            <person name="Miettinen O."/>
            <person name="Hibbett D.S."/>
            <person name="Nagy L.G."/>
        </authorList>
    </citation>
    <scope>NUCLEOTIDE SEQUENCE [LARGE SCALE GENOMIC DNA]</scope>
    <source>
        <strain evidence="2 3">HHB13444</strain>
    </source>
</reference>
<proteinExistence type="predicted"/>
<evidence type="ECO:0000313" key="2">
    <source>
        <dbReference type="EMBL" id="TFK86308.1"/>
    </source>
</evidence>
<feature type="compositionally biased region" description="Polar residues" evidence="1">
    <location>
        <begin position="235"/>
        <end position="249"/>
    </location>
</feature>
<dbReference type="Proteomes" id="UP000308197">
    <property type="component" value="Unassembled WGS sequence"/>
</dbReference>
<feature type="region of interest" description="Disordered" evidence="1">
    <location>
        <begin position="235"/>
        <end position="313"/>
    </location>
</feature>
<dbReference type="AlphaFoldDB" id="A0A5C3PCG5"/>
<sequence length="313" mass="33641">MSAPTVDWLDSASALTQRLDRLSVPARRRTMLDGLLRVATTYARLACYLGARPHDDNAAEYDMVADDFNEATQDFQQNTLERVLGWTDSDAADGVAAEQGAAFETLAEGAEESIMSLGSSSLHIPSPGAEEYTLGEVEELRSTGSSPVSDQQWDPTEEFYTRIRPSLLADLEDPLLASLTEPLLQELSPRLGSSNELVSSIAVALCKDQLFLDTITARAREGLVGMLTGNHVMPQSSDGAPCGNTSALQHSRAGAPPRSLVPTPAARRDARTPDHPSYTASAVDGCPSKRDGSSSPLLLDVKRARSMVEKRRG</sequence>
<organism evidence="2 3">
    <name type="scientific">Polyporus arcularius HHB13444</name>
    <dbReference type="NCBI Taxonomy" id="1314778"/>
    <lineage>
        <taxon>Eukaryota</taxon>
        <taxon>Fungi</taxon>
        <taxon>Dikarya</taxon>
        <taxon>Basidiomycota</taxon>
        <taxon>Agaricomycotina</taxon>
        <taxon>Agaricomycetes</taxon>
        <taxon>Polyporales</taxon>
        <taxon>Polyporaceae</taxon>
        <taxon>Polyporus</taxon>
    </lineage>
</organism>
<gene>
    <name evidence="2" type="ORF">K466DRAFT_600434</name>
</gene>
<protein>
    <submittedName>
        <fullName evidence="2">Uncharacterized protein</fullName>
    </submittedName>
</protein>
<feature type="compositionally biased region" description="Basic and acidic residues" evidence="1">
    <location>
        <begin position="300"/>
        <end position="313"/>
    </location>
</feature>
<dbReference type="InParanoid" id="A0A5C3PCG5"/>
<name>A0A5C3PCG5_9APHY</name>